<evidence type="ECO:0000313" key="3">
    <source>
        <dbReference type="EMBL" id="TCC66226.1"/>
    </source>
</evidence>
<keyword evidence="4" id="KW-1185">Reference proteome</keyword>
<dbReference type="Pfam" id="PF00498">
    <property type="entry name" value="FHA"/>
    <property type="match status" value="1"/>
</dbReference>
<protein>
    <submittedName>
        <fullName evidence="3">FHA domain-containing protein</fullName>
    </submittedName>
</protein>
<dbReference type="SMART" id="SM00240">
    <property type="entry name" value="FHA"/>
    <property type="match status" value="1"/>
</dbReference>
<dbReference type="InterPro" id="IPR000253">
    <property type="entry name" value="FHA_dom"/>
</dbReference>
<proteinExistence type="predicted"/>
<keyword evidence="1" id="KW-0597">Phosphoprotein</keyword>
<dbReference type="Proteomes" id="UP000291144">
    <property type="component" value="Unassembled WGS sequence"/>
</dbReference>
<organism evidence="3 4">
    <name type="scientific">Kribbella pittospori</name>
    <dbReference type="NCBI Taxonomy" id="722689"/>
    <lineage>
        <taxon>Bacteria</taxon>
        <taxon>Bacillati</taxon>
        <taxon>Actinomycetota</taxon>
        <taxon>Actinomycetes</taxon>
        <taxon>Propionibacteriales</taxon>
        <taxon>Kribbellaceae</taxon>
        <taxon>Kribbella</taxon>
    </lineage>
</organism>
<name>A0A4R0L2Z4_9ACTN</name>
<dbReference type="InterPro" id="IPR050923">
    <property type="entry name" value="Cell_Proc_Reg/RNA_Proc"/>
</dbReference>
<dbReference type="EMBL" id="SJKB01000001">
    <property type="protein sequence ID" value="TCC66226.1"/>
    <property type="molecule type" value="Genomic_DNA"/>
</dbReference>
<feature type="domain" description="FHA" evidence="2">
    <location>
        <begin position="211"/>
        <end position="261"/>
    </location>
</feature>
<reference evidence="3 4" key="1">
    <citation type="submission" date="2019-02" db="EMBL/GenBank/DDBJ databases">
        <title>Kribbella capetownensis sp. nov. and Kribbella speibonae sp. nov., isolated from soil.</title>
        <authorList>
            <person name="Curtis S.M."/>
            <person name="Norton I."/>
            <person name="Everest G.J."/>
            <person name="Meyers P.R."/>
        </authorList>
    </citation>
    <scope>NUCLEOTIDE SEQUENCE [LARGE SCALE GENOMIC DNA]</scope>
    <source>
        <strain evidence="3 4">NRRL B-24813</strain>
    </source>
</reference>
<dbReference type="PROSITE" id="PS50006">
    <property type="entry name" value="FHA_DOMAIN"/>
    <property type="match status" value="1"/>
</dbReference>
<dbReference type="SUPFAM" id="SSF49879">
    <property type="entry name" value="SMAD/FHA domain"/>
    <property type="match status" value="1"/>
</dbReference>
<sequence>MEPISGFVRAVVGEVNFTFGKGMVAAFLEARGKARASGGDRSVQPQLDVLVRAHGQYEPLFIPAGTVPAVDRLAGLEQAEPAPQLTVEFTPGDGGAQAHLTANDPVLVTITDVSHPEFDAVVLTTSLGGATYARLPPGYYHVSAVVIDESEDLLLGYGAQHNLHLASGDDLLLSLAIHTEGMAEIEAALAAPRQPVLVGPDGDAMPILDLVLIGRSPDCDLILDHPQVSRHHAELLRIDQVTFELRDLGSTNGTTVNGVPVRTIHVSDGDEIRLGNFPLHLYLS</sequence>
<dbReference type="RefSeq" id="WP_131351758.1">
    <property type="nucleotide sequence ID" value="NZ_SJKB01000001.1"/>
</dbReference>
<dbReference type="Gene3D" id="2.60.200.20">
    <property type="match status" value="1"/>
</dbReference>
<dbReference type="AlphaFoldDB" id="A0A4R0L2Z4"/>
<evidence type="ECO:0000313" key="4">
    <source>
        <dbReference type="Proteomes" id="UP000291144"/>
    </source>
</evidence>
<dbReference type="InterPro" id="IPR008984">
    <property type="entry name" value="SMAD_FHA_dom_sf"/>
</dbReference>
<gene>
    <name evidence="3" type="ORF">E0H73_04805</name>
</gene>
<dbReference type="PANTHER" id="PTHR23308">
    <property type="entry name" value="NUCLEAR INHIBITOR OF PROTEIN PHOSPHATASE-1"/>
    <property type="match status" value="1"/>
</dbReference>
<dbReference type="CDD" id="cd00060">
    <property type="entry name" value="FHA"/>
    <property type="match status" value="1"/>
</dbReference>
<evidence type="ECO:0000259" key="2">
    <source>
        <dbReference type="PROSITE" id="PS50006"/>
    </source>
</evidence>
<evidence type="ECO:0000256" key="1">
    <source>
        <dbReference type="ARBA" id="ARBA00022553"/>
    </source>
</evidence>
<dbReference type="OrthoDB" id="5242544at2"/>
<accession>A0A4R0L2Z4</accession>
<comment type="caution">
    <text evidence="3">The sequence shown here is derived from an EMBL/GenBank/DDBJ whole genome shotgun (WGS) entry which is preliminary data.</text>
</comment>